<sequence>MPRRGVPDEAVRVSRTAEDPALRELERRLNEDVDEDFFEEPRRFNTLHRVIDVLGLQMIDDATTLGGDETAPLHANPAYRNLQTQQDVVEGGVCVPAQPNGNQPHATSHFSRTFPVRLIAIEHMAVIHCADLNGSVIQVGQVARHFTDAVGKVRTLRHQVREVQNALGANAPRSSNPNEATLSTPLRTTPRSHNNAAATSLRELWLKKLECEATLALLDRLDVIRAAPAKFDRLVQGNPMVPCRIGAAVLILSQALTVMFADDVAQVQALHKIMEQLLLRKQKAEEIVWDTLADVLYLRTANGTLPQKVTPQHQNAVEHKNVSGGHSVSSESRRSGARSRVAFRIPAPATPLMHATRSRDGMVNPFVSANLHYTLDHNDDLDHDSVVSDASHASLFSIEDWDDDNSLAGGAGQPHHARTASSSGSVGSTEAGGATKTHASPRNTRRTMIPIPMMEVELDLEADERRCLEDFALSMLGRSRQQPTATTPRDRHPHGVRTPRYNDPVLALRILADCLTHLQRLDDLERVLHESLPKEIRAIIQREQIHTFARLEKSRPKSIRETKADTMQEFRRHLAALLSAFGNVMVRLSHLAQIVRFRISADRELAQKMESPSSFLRSVLSTAYEIMQREIKEFLKACLVPSDQSHNGVDAAMGKRSSGYERGLFSLGIVESESANKDLASTQKQSATRSNVMEMTASKFVASVLFSKTKSEPNVRHALTFRRSIARWTMENEAMKNELAVLTGEDPSSPSFRAAGYEMAITYLDNILQKDLLPTMQEQAVNGTVRGLERRDAFDPILDRGLYARPNSSEPQDVDMCAACQVLYDETAPLFVALHRLPRGGEMYLPTVAVLEHVVLTFRSRIKKQIAELCEKKTALQVLLMDGTDGVSAASVLERRRPFALLQRAYAHGETLEIAPAVDEGKKQSGILPLSPPVKDSAPRQSIGDLKTDTPVEDLADDVEGETKVFDLELSFLGQYLDFAGDDKLKEVICSDEELMKSATLAHGLLKLATLLDNRLMVRGTSGYQKPLTSTRALREAIKTIRDSGFKLAKFCRLDMILQTTSRLSKVCTSSTLVAHDAVRIPSSVNDLGEYMTGASDNLREACGNAVTAYILSSLEQYIPHCLMETVRVLAKGKGIITRAPLTMNGIEALDRSGSVLYRDLKGATSFDNSFWDVELAAYSFEQSASMMAMMELEMEELEAFYASNKDDFQDEDFELMFGMTGPRRKGNVGRFHMLKRR</sequence>
<accession>B7FYP3</accession>
<proteinExistence type="inferred from homology"/>
<dbReference type="GO" id="GO:0090522">
    <property type="term" value="P:vesicle tethering involved in exocytosis"/>
    <property type="evidence" value="ECO:0007669"/>
    <property type="project" value="UniProtKB-UniRule"/>
</dbReference>
<dbReference type="RefSeq" id="XP_002180008.1">
    <property type="nucleotide sequence ID" value="XM_002179972.1"/>
</dbReference>
<feature type="compositionally biased region" description="Polar residues" evidence="2">
    <location>
        <begin position="419"/>
        <end position="428"/>
    </location>
</feature>
<dbReference type="Proteomes" id="UP000000759">
    <property type="component" value="Chromosome 8"/>
</dbReference>
<gene>
    <name evidence="3" type="ORF">PHATRDRAFT_45792</name>
</gene>
<dbReference type="GO" id="GO:0006612">
    <property type="term" value="P:protein targeting to membrane"/>
    <property type="evidence" value="ECO:0007669"/>
    <property type="project" value="UniProtKB-UniRule"/>
</dbReference>
<dbReference type="KEGG" id="pti:PHATRDRAFT_45792"/>
<reference evidence="4" key="2">
    <citation type="submission" date="2008-08" db="EMBL/GenBank/DDBJ databases">
        <authorList>
            <consortium name="Diatom Consortium"/>
            <person name="Grigoriev I."/>
            <person name="Grimwood J."/>
            <person name="Kuo A."/>
            <person name="Otillar R.P."/>
            <person name="Salamov A."/>
            <person name="Detter J.C."/>
            <person name="Lindquist E."/>
            <person name="Shapiro H."/>
            <person name="Lucas S."/>
            <person name="Glavina del Rio T."/>
            <person name="Pitluck S."/>
            <person name="Rokhsar D."/>
            <person name="Bowler C."/>
        </authorList>
    </citation>
    <scope>GENOME REANNOTATION</scope>
    <source>
        <strain evidence="4">CCAP 1055/1</strain>
    </source>
</reference>
<feature type="region of interest" description="Disordered" evidence="2">
    <location>
        <begin position="406"/>
        <end position="449"/>
    </location>
</feature>
<dbReference type="GO" id="GO:0006893">
    <property type="term" value="P:Golgi to plasma membrane transport"/>
    <property type="evidence" value="ECO:0007669"/>
    <property type="project" value="TreeGrafter"/>
</dbReference>
<dbReference type="PaxDb" id="2850-Phatr45792"/>
<dbReference type="EMBL" id="CM000611">
    <property type="protein sequence ID" value="EEC48199.1"/>
    <property type="molecule type" value="Genomic_DNA"/>
</dbReference>
<dbReference type="HOGENOM" id="CLU_267016_0_0_1"/>
<feature type="region of interest" description="Disordered" evidence="2">
    <location>
        <begin position="166"/>
        <end position="194"/>
    </location>
</feature>
<dbReference type="PANTHER" id="PTHR14146:SF0">
    <property type="entry name" value="EXOCYST COMPLEX COMPONENT 4"/>
    <property type="match status" value="1"/>
</dbReference>
<feature type="region of interest" description="Disordered" evidence="2">
    <location>
        <begin position="926"/>
        <end position="947"/>
    </location>
</feature>
<dbReference type="OrthoDB" id="42277at2759"/>
<evidence type="ECO:0000256" key="1">
    <source>
        <dbReference type="RuleBase" id="RU367079"/>
    </source>
</evidence>
<feature type="compositionally biased region" description="Polar residues" evidence="2">
    <location>
        <begin position="172"/>
        <end position="194"/>
    </location>
</feature>
<feature type="region of interest" description="Disordered" evidence="2">
    <location>
        <begin position="318"/>
        <end position="341"/>
    </location>
</feature>
<dbReference type="GeneID" id="7200925"/>
<protein>
    <recommendedName>
        <fullName evidence="1">Exocyst complex component Sec8</fullName>
    </recommendedName>
</protein>
<reference evidence="3 4" key="1">
    <citation type="journal article" date="2008" name="Nature">
        <title>The Phaeodactylum genome reveals the evolutionary history of diatom genomes.</title>
        <authorList>
            <person name="Bowler C."/>
            <person name="Allen A.E."/>
            <person name="Badger J.H."/>
            <person name="Grimwood J."/>
            <person name="Jabbari K."/>
            <person name="Kuo A."/>
            <person name="Maheswari U."/>
            <person name="Martens C."/>
            <person name="Maumus F."/>
            <person name="Otillar R.P."/>
            <person name="Rayko E."/>
            <person name="Salamov A."/>
            <person name="Vandepoele K."/>
            <person name="Beszteri B."/>
            <person name="Gruber A."/>
            <person name="Heijde M."/>
            <person name="Katinka M."/>
            <person name="Mock T."/>
            <person name="Valentin K."/>
            <person name="Verret F."/>
            <person name="Berges J.A."/>
            <person name="Brownlee C."/>
            <person name="Cadoret J.P."/>
            <person name="Chiovitti A."/>
            <person name="Choi C.J."/>
            <person name="Coesel S."/>
            <person name="De Martino A."/>
            <person name="Detter J.C."/>
            <person name="Durkin C."/>
            <person name="Falciatore A."/>
            <person name="Fournet J."/>
            <person name="Haruta M."/>
            <person name="Huysman M.J."/>
            <person name="Jenkins B.D."/>
            <person name="Jiroutova K."/>
            <person name="Jorgensen R.E."/>
            <person name="Joubert Y."/>
            <person name="Kaplan A."/>
            <person name="Kroger N."/>
            <person name="Kroth P.G."/>
            <person name="La Roche J."/>
            <person name="Lindquist E."/>
            <person name="Lommer M."/>
            <person name="Martin-Jezequel V."/>
            <person name="Lopez P.J."/>
            <person name="Lucas S."/>
            <person name="Mangogna M."/>
            <person name="McGinnis K."/>
            <person name="Medlin L.K."/>
            <person name="Montsant A."/>
            <person name="Oudot-Le Secq M.P."/>
            <person name="Napoli C."/>
            <person name="Obornik M."/>
            <person name="Parker M.S."/>
            <person name="Petit J.L."/>
            <person name="Porcel B.M."/>
            <person name="Poulsen N."/>
            <person name="Robison M."/>
            <person name="Rychlewski L."/>
            <person name="Rynearson T.A."/>
            <person name="Schmutz J."/>
            <person name="Shapiro H."/>
            <person name="Siaut M."/>
            <person name="Stanley M."/>
            <person name="Sussman M.R."/>
            <person name="Taylor A.R."/>
            <person name="Vardi A."/>
            <person name="von Dassow P."/>
            <person name="Vyverman W."/>
            <person name="Willis A."/>
            <person name="Wyrwicz L.S."/>
            <person name="Rokhsar D.S."/>
            <person name="Weissenbach J."/>
            <person name="Armbrust E.V."/>
            <person name="Green B.R."/>
            <person name="Van de Peer Y."/>
            <person name="Grigoriev I.V."/>
        </authorList>
    </citation>
    <scope>NUCLEOTIDE SEQUENCE [LARGE SCALE GENOMIC DNA]</scope>
    <source>
        <strain evidence="3 4">CCAP 1055/1</strain>
    </source>
</reference>
<dbReference type="PANTHER" id="PTHR14146">
    <property type="entry name" value="EXOCYST COMPLEX COMPONENT 4"/>
    <property type="match status" value="1"/>
</dbReference>
<keyword evidence="1" id="KW-0813">Transport</keyword>
<name>B7FYP3_PHATC</name>
<keyword evidence="1" id="KW-0268">Exocytosis</keyword>
<dbReference type="InterPro" id="IPR039682">
    <property type="entry name" value="Sec8/EXOC4"/>
</dbReference>
<dbReference type="GO" id="GO:0000145">
    <property type="term" value="C:exocyst"/>
    <property type="evidence" value="ECO:0007669"/>
    <property type="project" value="UniProtKB-UniRule"/>
</dbReference>
<comment type="function">
    <text evidence="1">Component of the exocyst complex involved in the docking of exocytic vesicles with fusion sites on the plasma membrane.</text>
</comment>
<dbReference type="GO" id="GO:0015031">
    <property type="term" value="P:protein transport"/>
    <property type="evidence" value="ECO:0007669"/>
    <property type="project" value="UniProtKB-KW"/>
</dbReference>
<dbReference type="InParanoid" id="B7FYP3"/>
<organism evidence="3 4">
    <name type="scientific">Phaeodactylum tricornutum (strain CCAP 1055/1)</name>
    <dbReference type="NCBI Taxonomy" id="556484"/>
    <lineage>
        <taxon>Eukaryota</taxon>
        <taxon>Sar</taxon>
        <taxon>Stramenopiles</taxon>
        <taxon>Ochrophyta</taxon>
        <taxon>Bacillariophyta</taxon>
        <taxon>Bacillariophyceae</taxon>
        <taxon>Bacillariophycidae</taxon>
        <taxon>Naviculales</taxon>
        <taxon>Phaeodactylaceae</taxon>
        <taxon>Phaeodactylum</taxon>
    </lineage>
</organism>
<evidence type="ECO:0000256" key="2">
    <source>
        <dbReference type="SAM" id="MobiDB-lite"/>
    </source>
</evidence>
<evidence type="ECO:0000313" key="4">
    <source>
        <dbReference type="Proteomes" id="UP000000759"/>
    </source>
</evidence>
<feature type="region of interest" description="Disordered" evidence="2">
    <location>
        <begin position="478"/>
        <end position="500"/>
    </location>
</feature>
<comment type="similarity">
    <text evidence="1">Belongs to the SEC8 family.</text>
</comment>
<dbReference type="AlphaFoldDB" id="B7FYP3"/>
<keyword evidence="4" id="KW-1185">Reference proteome</keyword>
<evidence type="ECO:0000313" key="3">
    <source>
        <dbReference type="EMBL" id="EEC48199.1"/>
    </source>
</evidence>
<keyword evidence="1" id="KW-0653">Protein transport</keyword>